<name>A0A1R3G391_COCAP</name>
<organism evidence="1 2">
    <name type="scientific">Corchorus capsularis</name>
    <name type="common">Jute</name>
    <dbReference type="NCBI Taxonomy" id="210143"/>
    <lineage>
        <taxon>Eukaryota</taxon>
        <taxon>Viridiplantae</taxon>
        <taxon>Streptophyta</taxon>
        <taxon>Embryophyta</taxon>
        <taxon>Tracheophyta</taxon>
        <taxon>Spermatophyta</taxon>
        <taxon>Magnoliopsida</taxon>
        <taxon>eudicotyledons</taxon>
        <taxon>Gunneridae</taxon>
        <taxon>Pentapetalae</taxon>
        <taxon>rosids</taxon>
        <taxon>malvids</taxon>
        <taxon>Malvales</taxon>
        <taxon>Malvaceae</taxon>
        <taxon>Grewioideae</taxon>
        <taxon>Apeibeae</taxon>
        <taxon>Corchorus</taxon>
    </lineage>
</organism>
<dbReference type="Proteomes" id="UP000188268">
    <property type="component" value="Unassembled WGS sequence"/>
</dbReference>
<evidence type="ECO:0000313" key="2">
    <source>
        <dbReference type="Proteomes" id="UP000188268"/>
    </source>
</evidence>
<accession>A0A1R3G391</accession>
<comment type="caution">
    <text evidence="1">The sequence shown here is derived from an EMBL/GenBank/DDBJ whole genome shotgun (WGS) entry which is preliminary data.</text>
</comment>
<gene>
    <name evidence="1" type="ORF">CCACVL1_29189</name>
</gene>
<keyword evidence="2" id="KW-1185">Reference proteome</keyword>
<dbReference type="AlphaFoldDB" id="A0A1R3G391"/>
<reference evidence="1 2" key="1">
    <citation type="submission" date="2013-09" db="EMBL/GenBank/DDBJ databases">
        <title>Corchorus capsularis genome sequencing.</title>
        <authorList>
            <person name="Alam M."/>
            <person name="Haque M.S."/>
            <person name="Islam M.S."/>
            <person name="Emdad E.M."/>
            <person name="Islam M.M."/>
            <person name="Ahmed B."/>
            <person name="Halim A."/>
            <person name="Hossen Q.M.M."/>
            <person name="Hossain M.Z."/>
            <person name="Ahmed R."/>
            <person name="Khan M.M."/>
            <person name="Islam R."/>
            <person name="Rashid M.M."/>
            <person name="Khan S.A."/>
            <person name="Rahman M.S."/>
            <person name="Alam M."/>
        </authorList>
    </citation>
    <scope>NUCLEOTIDE SEQUENCE [LARGE SCALE GENOMIC DNA]</scope>
    <source>
        <strain evidence="2">cv. CVL-1</strain>
        <tissue evidence="1">Whole seedling</tissue>
    </source>
</reference>
<proteinExistence type="predicted"/>
<sequence>MAGTFSTLTPQMKLKAETD</sequence>
<dbReference type="EMBL" id="AWWV01015490">
    <property type="protein sequence ID" value="OMO52544.1"/>
    <property type="molecule type" value="Genomic_DNA"/>
</dbReference>
<protein>
    <submittedName>
        <fullName evidence="1">Uncharacterized protein</fullName>
    </submittedName>
</protein>
<evidence type="ECO:0000313" key="1">
    <source>
        <dbReference type="EMBL" id="OMO52544.1"/>
    </source>
</evidence>